<comment type="catalytic activity">
    <reaction evidence="1 7">
        <text>D-glucuronate = D-fructuronate</text>
        <dbReference type="Rhea" id="RHEA:13049"/>
        <dbReference type="ChEBI" id="CHEBI:58720"/>
        <dbReference type="ChEBI" id="CHEBI:59863"/>
        <dbReference type="EC" id="5.3.1.12"/>
    </reaction>
</comment>
<comment type="catalytic activity">
    <reaction evidence="7">
        <text>aldehydo-D-galacturonate = keto-D-tagaturonate</text>
        <dbReference type="Rhea" id="RHEA:27702"/>
        <dbReference type="ChEBI" id="CHEBI:12952"/>
        <dbReference type="ChEBI" id="CHEBI:17886"/>
    </reaction>
</comment>
<keyword evidence="9" id="KW-1185">Reference proteome</keyword>
<dbReference type="EMBL" id="FMZB01000001">
    <property type="protein sequence ID" value="SDC00674.1"/>
    <property type="molecule type" value="Genomic_DNA"/>
</dbReference>
<reference evidence="9" key="1">
    <citation type="submission" date="2016-10" db="EMBL/GenBank/DDBJ databases">
        <authorList>
            <person name="Varghese N."/>
            <person name="Submissions S."/>
        </authorList>
    </citation>
    <scope>NUCLEOTIDE SEQUENCE [LARGE SCALE GENOMIC DNA]</scope>
    <source>
        <strain evidence="9">DSM 21620</strain>
    </source>
</reference>
<dbReference type="GO" id="GO:0008880">
    <property type="term" value="F:glucuronate isomerase activity"/>
    <property type="evidence" value="ECO:0007669"/>
    <property type="project" value="UniProtKB-UniRule"/>
</dbReference>
<dbReference type="UniPathway" id="UPA00246"/>
<dbReference type="PANTHER" id="PTHR30068">
    <property type="entry name" value="URONATE ISOMERASE"/>
    <property type="match status" value="1"/>
</dbReference>
<name>A0A1G6I2G6_9BACI</name>
<evidence type="ECO:0000256" key="6">
    <source>
        <dbReference type="ARBA" id="ARBA00023235"/>
    </source>
</evidence>
<dbReference type="RefSeq" id="WP_093724959.1">
    <property type="nucleotide sequence ID" value="NZ_FMZB01000001.1"/>
</dbReference>
<comment type="pathway">
    <text evidence="2 7">Carbohydrate metabolism; pentose and glucuronate interconversion.</text>
</comment>
<dbReference type="OrthoDB" id="9766564at2"/>
<dbReference type="STRING" id="361279.SAMN05421663_101126"/>
<comment type="similarity">
    <text evidence="3 7">Belongs to the metallo-dependent hydrolases superfamily. Uronate isomerase family.</text>
</comment>
<evidence type="ECO:0000256" key="2">
    <source>
        <dbReference type="ARBA" id="ARBA00004892"/>
    </source>
</evidence>
<dbReference type="Gene3D" id="1.10.2020.10">
    <property type="entry name" value="uronate isomerase, domain 2, chain A"/>
    <property type="match status" value="1"/>
</dbReference>
<dbReference type="GO" id="GO:0042840">
    <property type="term" value="P:D-glucuronate catabolic process"/>
    <property type="evidence" value="ECO:0007669"/>
    <property type="project" value="TreeGrafter"/>
</dbReference>
<dbReference type="InterPro" id="IPR003766">
    <property type="entry name" value="Uronate_isomerase"/>
</dbReference>
<dbReference type="Proteomes" id="UP000198666">
    <property type="component" value="Unassembled WGS sequence"/>
</dbReference>
<evidence type="ECO:0000256" key="7">
    <source>
        <dbReference type="HAMAP-Rule" id="MF_00675"/>
    </source>
</evidence>
<proteinExistence type="inferred from homology"/>
<dbReference type="AlphaFoldDB" id="A0A1G6I2G6"/>
<sequence length="474" mass="54665">MKQFMAEDFLLSNRTAERLYHSYAKQLPIIDYHCHLSPKDIYENKQFRNLADVWLDGDHYKWRLMRANGVEEAYITGDKTDKEKFLAWSKTIPMTMGNPVFHWTHLELQRYFDIHEVLQEETAERIWHKANAKLTSGSFGARDMIETSNVEVICTTDDPIDDLEYHRKIKGLDDFHTKVFPSFRPDKALAITSDGFMEWVHQLAEANGQVIQDYDDFLQTLRDRVRYFHEAGGRVSDHALERVVYEKATKEEAAMIYKKATAGEGITEKEENQFKTVTLLFLSKVYKELGWVMQFHIHALRNNSTLGLAKLGPDTGYDAMDDGELAKPLVKFLDHLDRSDCLPKTILYSLNPKDNPVLATVIGSFQGGGEPGKMQLGTAWWFNDQRDGMLDQMKTLSNMGVFGRFIGMLTDSRSFLSYPRHEYFRRLVCDLVGSWVEQGEAPNDEALLAQIVENICYHNAKNYFNFPVHSLKNA</sequence>
<dbReference type="NCBIfam" id="NF002794">
    <property type="entry name" value="PRK02925.1"/>
    <property type="match status" value="1"/>
</dbReference>
<dbReference type="InterPro" id="IPR032466">
    <property type="entry name" value="Metal_Hydrolase"/>
</dbReference>
<evidence type="ECO:0000256" key="3">
    <source>
        <dbReference type="ARBA" id="ARBA00008397"/>
    </source>
</evidence>
<evidence type="ECO:0000256" key="5">
    <source>
        <dbReference type="ARBA" id="ARBA00020555"/>
    </source>
</evidence>
<keyword evidence="6 7" id="KW-0413">Isomerase</keyword>
<accession>A0A1G6I2G6</accession>
<organism evidence="8 9">
    <name type="scientific">Terribacillus halophilus</name>
    <dbReference type="NCBI Taxonomy" id="361279"/>
    <lineage>
        <taxon>Bacteria</taxon>
        <taxon>Bacillati</taxon>
        <taxon>Bacillota</taxon>
        <taxon>Bacilli</taxon>
        <taxon>Bacillales</taxon>
        <taxon>Bacillaceae</taxon>
        <taxon>Terribacillus</taxon>
    </lineage>
</organism>
<dbReference type="Pfam" id="PF02614">
    <property type="entry name" value="UxaC"/>
    <property type="match status" value="1"/>
</dbReference>
<dbReference type="EC" id="5.3.1.12" evidence="4 7"/>
<evidence type="ECO:0000313" key="9">
    <source>
        <dbReference type="Proteomes" id="UP000198666"/>
    </source>
</evidence>
<dbReference type="SUPFAM" id="SSF51556">
    <property type="entry name" value="Metallo-dependent hydrolases"/>
    <property type="match status" value="1"/>
</dbReference>
<evidence type="ECO:0000256" key="4">
    <source>
        <dbReference type="ARBA" id="ARBA00012546"/>
    </source>
</evidence>
<dbReference type="GO" id="GO:0019698">
    <property type="term" value="P:D-galacturonate catabolic process"/>
    <property type="evidence" value="ECO:0007669"/>
    <property type="project" value="TreeGrafter"/>
</dbReference>
<dbReference type="Gene3D" id="3.20.20.140">
    <property type="entry name" value="Metal-dependent hydrolases"/>
    <property type="match status" value="1"/>
</dbReference>
<gene>
    <name evidence="7" type="primary">uxaC</name>
    <name evidence="8" type="ORF">SAMN05421663_101126</name>
</gene>
<evidence type="ECO:0000313" key="8">
    <source>
        <dbReference type="EMBL" id="SDC00674.1"/>
    </source>
</evidence>
<protein>
    <recommendedName>
        <fullName evidence="5 7">Uronate isomerase</fullName>
        <ecNumber evidence="4 7">5.3.1.12</ecNumber>
    </recommendedName>
    <alternativeName>
        <fullName evidence="7">Glucuronate isomerase</fullName>
    </alternativeName>
    <alternativeName>
        <fullName evidence="7">Uronic isomerase</fullName>
    </alternativeName>
</protein>
<dbReference type="HAMAP" id="MF_00675">
    <property type="entry name" value="UxaC"/>
    <property type="match status" value="1"/>
</dbReference>
<dbReference type="PANTHER" id="PTHR30068:SF4">
    <property type="entry name" value="URONATE ISOMERASE"/>
    <property type="match status" value="1"/>
</dbReference>
<evidence type="ECO:0000256" key="1">
    <source>
        <dbReference type="ARBA" id="ARBA00001165"/>
    </source>
</evidence>